<keyword evidence="11" id="KW-1185">Reference proteome</keyword>
<dbReference type="GO" id="GO:0004674">
    <property type="term" value="F:protein serine/threonine kinase activity"/>
    <property type="evidence" value="ECO:0007669"/>
    <property type="project" value="UniProtKB-KW"/>
</dbReference>
<feature type="domain" description="Protein kinase" evidence="9">
    <location>
        <begin position="4"/>
        <end position="268"/>
    </location>
</feature>
<proteinExistence type="predicted"/>
<evidence type="ECO:0000256" key="3">
    <source>
        <dbReference type="ARBA" id="ARBA00022679"/>
    </source>
</evidence>
<keyword evidence="4" id="KW-0547">Nucleotide-binding</keyword>
<comment type="catalytic activity">
    <reaction evidence="8">
        <text>L-seryl-[protein] + ATP = O-phospho-L-seryl-[protein] + ADP + H(+)</text>
        <dbReference type="Rhea" id="RHEA:17989"/>
        <dbReference type="Rhea" id="RHEA-COMP:9863"/>
        <dbReference type="Rhea" id="RHEA-COMP:11604"/>
        <dbReference type="ChEBI" id="CHEBI:15378"/>
        <dbReference type="ChEBI" id="CHEBI:29999"/>
        <dbReference type="ChEBI" id="CHEBI:30616"/>
        <dbReference type="ChEBI" id="CHEBI:83421"/>
        <dbReference type="ChEBI" id="CHEBI:456216"/>
        <dbReference type="EC" id="2.7.11.1"/>
    </reaction>
</comment>
<dbReference type="SUPFAM" id="SSF56112">
    <property type="entry name" value="Protein kinase-like (PK-like)"/>
    <property type="match status" value="1"/>
</dbReference>
<dbReference type="PROSITE" id="PS50011">
    <property type="entry name" value="PROTEIN_KINASE_DOM"/>
    <property type="match status" value="1"/>
</dbReference>
<gene>
    <name evidence="10" type="ORF">LSH36_383g00000</name>
</gene>
<evidence type="ECO:0000256" key="7">
    <source>
        <dbReference type="ARBA" id="ARBA00047899"/>
    </source>
</evidence>
<dbReference type="Gene3D" id="1.25.10.10">
    <property type="entry name" value="Leucine-rich Repeat Variant"/>
    <property type="match status" value="1"/>
</dbReference>
<dbReference type="SMART" id="SM00220">
    <property type="entry name" value="S_TKc"/>
    <property type="match status" value="1"/>
</dbReference>
<reference evidence="10" key="1">
    <citation type="journal article" date="2023" name="Mol. Biol. Evol.">
        <title>Third-Generation Sequencing Reveals the Adaptive Role of the Epigenome in Three Deep-Sea Polychaetes.</title>
        <authorList>
            <person name="Perez M."/>
            <person name="Aroh O."/>
            <person name="Sun Y."/>
            <person name="Lan Y."/>
            <person name="Juniper S.K."/>
            <person name="Young C.R."/>
            <person name="Angers B."/>
            <person name="Qian P.Y."/>
        </authorList>
    </citation>
    <scope>NUCLEOTIDE SEQUENCE</scope>
    <source>
        <strain evidence="10">P08H-3</strain>
    </source>
</reference>
<dbReference type="InterPro" id="IPR008271">
    <property type="entry name" value="Ser/Thr_kinase_AS"/>
</dbReference>
<evidence type="ECO:0000256" key="6">
    <source>
        <dbReference type="ARBA" id="ARBA00022840"/>
    </source>
</evidence>
<keyword evidence="3" id="KW-0808">Transferase</keyword>
<evidence type="ECO:0000256" key="5">
    <source>
        <dbReference type="ARBA" id="ARBA00022777"/>
    </source>
</evidence>
<evidence type="ECO:0000256" key="8">
    <source>
        <dbReference type="ARBA" id="ARBA00048679"/>
    </source>
</evidence>
<dbReference type="Gene3D" id="1.10.510.10">
    <property type="entry name" value="Transferase(Phosphotransferase) domain 1"/>
    <property type="match status" value="1"/>
</dbReference>
<sequence length="728" mass="81565">MDNYKIIQKLGKGAQGSALLVENKANGTRVVLKKIECNDENDANKAFKEALALKKLEHDCICVFKEMFVHWDKELSAMFMCIVMDYYTKGDLSSVIKKNRELSQPIDEQIIKTWLGQILQALMYIHNNGIIHRDLKPSNVFIQEDGSIVIGDFGVSTVMVDVLTRTRSTVGTLNYVAPEVLEQRHNEKSDIWSLGCVILELATCQHTELSEMAGLLNKIKHDEQALDDILQKVQATYSNDLVSVIRNMLGKNFRQRPSPIELSQNPYVQQCLEFSEAILLVKQKHLRSGSRSIRPVPTDKDPKALMEYMTDNLGDEAALTKGLEQLVEITKDDGTTVNDDGKHVIGKIMNDYIVNEDIQTYSCQVLCNLAMTVTADDILYTSEIIDVMLKAAETHPKCGALQQAVANLVMALSADGSLRVELKPVMFCLSQGRLRGLAVACWTTDHYHPCSNPGVGIAEEKATELMGDMRAVEIVLAALRHYMRDESICTSCLTALWSLAVNEDNVRTLTQNGGVYIVVDAIKGHLDNPELLESAFAVLLSLSIEDENITNMNSMNCVGLLIDAIQEHMVEPKLVKNACITLAAMVEADEESAFRVLSNNKDNQPDIAGIPIILKAYSIHKDNAEVVENICILLMELLEYDLVCSELYDSNLHKVLLEVKFKFLSYKPSLSACRFNLLDEIKAEIMHMRVKDEILIPIHRRFKENQDIMQPCEKALEKLGVKNPPLHD</sequence>
<dbReference type="InterPro" id="IPR016024">
    <property type="entry name" value="ARM-type_fold"/>
</dbReference>
<dbReference type="EMBL" id="JAODUP010000383">
    <property type="protein sequence ID" value="KAK2150896.1"/>
    <property type="molecule type" value="Genomic_DNA"/>
</dbReference>
<evidence type="ECO:0000313" key="10">
    <source>
        <dbReference type="EMBL" id="KAK2150896.1"/>
    </source>
</evidence>
<dbReference type="AlphaFoldDB" id="A0AAD9N0U9"/>
<dbReference type="PROSITE" id="PS00108">
    <property type="entry name" value="PROTEIN_KINASE_ST"/>
    <property type="match status" value="1"/>
</dbReference>
<dbReference type="Pfam" id="PF00069">
    <property type="entry name" value="Pkinase"/>
    <property type="match status" value="1"/>
</dbReference>
<evidence type="ECO:0000256" key="1">
    <source>
        <dbReference type="ARBA" id="ARBA00012513"/>
    </source>
</evidence>
<keyword evidence="2" id="KW-0723">Serine/threonine-protein kinase</keyword>
<keyword evidence="6" id="KW-0067">ATP-binding</keyword>
<dbReference type="InterPro" id="IPR011989">
    <property type="entry name" value="ARM-like"/>
</dbReference>
<evidence type="ECO:0000259" key="9">
    <source>
        <dbReference type="PROSITE" id="PS50011"/>
    </source>
</evidence>
<dbReference type="EC" id="2.7.11.1" evidence="1"/>
<evidence type="ECO:0000256" key="2">
    <source>
        <dbReference type="ARBA" id="ARBA00022527"/>
    </source>
</evidence>
<dbReference type="SUPFAM" id="SSF48371">
    <property type="entry name" value="ARM repeat"/>
    <property type="match status" value="1"/>
</dbReference>
<comment type="catalytic activity">
    <reaction evidence="7">
        <text>L-threonyl-[protein] + ATP = O-phospho-L-threonyl-[protein] + ADP + H(+)</text>
        <dbReference type="Rhea" id="RHEA:46608"/>
        <dbReference type="Rhea" id="RHEA-COMP:11060"/>
        <dbReference type="Rhea" id="RHEA-COMP:11605"/>
        <dbReference type="ChEBI" id="CHEBI:15378"/>
        <dbReference type="ChEBI" id="CHEBI:30013"/>
        <dbReference type="ChEBI" id="CHEBI:30616"/>
        <dbReference type="ChEBI" id="CHEBI:61977"/>
        <dbReference type="ChEBI" id="CHEBI:456216"/>
        <dbReference type="EC" id="2.7.11.1"/>
    </reaction>
</comment>
<evidence type="ECO:0000313" key="11">
    <source>
        <dbReference type="Proteomes" id="UP001208570"/>
    </source>
</evidence>
<dbReference type="Pfam" id="PF23744">
    <property type="entry name" value="ARM_LRRK2"/>
    <property type="match status" value="1"/>
</dbReference>
<organism evidence="10 11">
    <name type="scientific">Paralvinella palmiformis</name>
    <dbReference type="NCBI Taxonomy" id="53620"/>
    <lineage>
        <taxon>Eukaryota</taxon>
        <taxon>Metazoa</taxon>
        <taxon>Spiralia</taxon>
        <taxon>Lophotrochozoa</taxon>
        <taxon>Annelida</taxon>
        <taxon>Polychaeta</taxon>
        <taxon>Sedentaria</taxon>
        <taxon>Canalipalpata</taxon>
        <taxon>Terebellida</taxon>
        <taxon>Terebelliformia</taxon>
        <taxon>Alvinellidae</taxon>
        <taxon>Paralvinella</taxon>
    </lineage>
</organism>
<dbReference type="InterPro" id="IPR056597">
    <property type="entry name" value="ARM_LRRK2"/>
</dbReference>
<dbReference type="PANTHER" id="PTHR24363">
    <property type="entry name" value="SERINE/THREONINE PROTEIN KINASE"/>
    <property type="match status" value="1"/>
</dbReference>
<dbReference type="PANTHER" id="PTHR24363:SF0">
    <property type="entry name" value="SERINE_THREONINE KINASE LIKE DOMAIN CONTAINING 1"/>
    <property type="match status" value="1"/>
</dbReference>
<dbReference type="Proteomes" id="UP001208570">
    <property type="component" value="Unassembled WGS sequence"/>
</dbReference>
<comment type="caution">
    <text evidence="10">The sequence shown here is derived from an EMBL/GenBank/DDBJ whole genome shotgun (WGS) entry which is preliminary data.</text>
</comment>
<dbReference type="InterPro" id="IPR000719">
    <property type="entry name" value="Prot_kinase_dom"/>
</dbReference>
<dbReference type="GO" id="GO:0005524">
    <property type="term" value="F:ATP binding"/>
    <property type="evidence" value="ECO:0007669"/>
    <property type="project" value="UniProtKB-KW"/>
</dbReference>
<name>A0AAD9N0U9_9ANNE</name>
<dbReference type="InterPro" id="IPR011009">
    <property type="entry name" value="Kinase-like_dom_sf"/>
</dbReference>
<evidence type="ECO:0000256" key="4">
    <source>
        <dbReference type="ARBA" id="ARBA00022741"/>
    </source>
</evidence>
<keyword evidence="5" id="KW-0418">Kinase</keyword>
<accession>A0AAD9N0U9</accession>
<protein>
    <recommendedName>
        <fullName evidence="1">non-specific serine/threonine protein kinase</fullName>
        <ecNumber evidence="1">2.7.11.1</ecNumber>
    </recommendedName>
</protein>